<gene>
    <name evidence="2" type="ORF">UV33_C0001G0007</name>
</gene>
<keyword evidence="1" id="KW-0812">Transmembrane</keyword>
<name>A0A0G1AX39_9BACT</name>
<comment type="caution">
    <text evidence="2">The sequence shown here is derived from an EMBL/GenBank/DDBJ whole genome shotgun (WGS) entry which is preliminary data.</text>
</comment>
<keyword evidence="1" id="KW-0472">Membrane</keyword>
<dbReference type="Proteomes" id="UP000034135">
    <property type="component" value="Unassembled WGS sequence"/>
</dbReference>
<evidence type="ECO:0000256" key="1">
    <source>
        <dbReference type="SAM" id="Phobius"/>
    </source>
</evidence>
<dbReference type="AlphaFoldDB" id="A0A0G1AX39"/>
<proteinExistence type="predicted"/>
<evidence type="ECO:0000313" key="3">
    <source>
        <dbReference type="Proteomes" id="UP000034135"/>
    </source>
</evidence>
<sequence>MTLTQAAVWTKRGIIGTIVSIILIILAVTGSRMWYQYQLSLRPPVEEKPEMKFGSLPKIQFPPSEVTSSNFSYSIDTVTGGLPEVLKLIKVYFIPQTSISLLSSDRAQKLAESLGFSSSPEILSPARYKFKDDKGGTLTIDLTTGNFHIQKQIEETATGSAQLNTASPPGREQLVTEFKNYLTERNLLIKNIENGKTNVTFKGPSPDKWEIAYISILPPDWDNIPTVTASFSHGLVKATAKAAGDGTSKYINIGYTVWQPDKTTYSTYPLKTAEQALADLRSGLGFVSIEPAGAQVSISSVYLAYFQPEDYSPYLQPVFVFEGPGFTALVPAASQN</sequence>
<keyword evidence="1" id="KW-1133">Transmembrane helix</keyword>
<reference evidence="2 3" key="1">
    <citation type="journal article" date="2015" name="Nature">
        <title>rRNA introns, odd ribosomes, and small enigmatic genomes across a large radiation of phyla.</title>
        <authorList>
            <person name="Brown C.T."/>
            <person name="Hug L.A."/>
            <person name="Thomas B.C."/>
            <person name="Sharon I."/>
            <person name="Castelle C.J."/>
            <person name="Singh A."/>
            <person name="Wilkins M.J."/>
            <person name="Williams K.H."/>
            <person name="Banfield J.F."/>
        </authorList>
    </citation>
    <scope>NUCLEOTIDE SEQUENCE [LARGE SCALE GENOMIC DNA]</scope>
</reference>
<evidence type="ECO:0000313" key="2">
    <source>
        <dbReference type="EMBL" id="KKS65529.1"/>
    </source>
</evidence>
<dbReference type="EMBL" id="LCEB01000001">
    <property type="protein sequence ID" value="KKS65529.1"/>
    <property type="molecule type" value="Genomic_DNA"/>
</dbReference>
<feature type="transmembrane region" description="Helical" evidence="1">
    <location>
        <begin position="12"/>
        <end position="35"/>
    </location>
</feature>
<protein>
    <submittedName>
        <fullName evidence="2">Uncharacterized protein</fullName>
    </submittedName>
</protein>
<organism evidence="2 3">
    <name type="scientific">Candidatus Daviesbacteria bacterium GW2011_GWA1_42_6</name>
    <dbReference type="NCBI Taxonomy" id="1618420"/>
    <lineage>
        <taxon>Bacteria</taxon>
        <taxon>Candidatus Daviesiibacteriota</taxon>
    </lineage>
</organism>
<accession>A0A0G1AX39</accession>